<feature type="modified residue" description="4-aspartylphosphate" evidence="1">
    <location>
        <position position="55"/>
    </location>
</feature>
<protein>
    <submittedName>
        <fullName evidence="4">Response regulator transcription factor</fullName>
    </submittedName>
</protein>
<dbReference type="Gene3D" id="3.40.50.2300">
    <property type="match status" value="1"/>
</dbReference>
<feature type="domain" description="Response regulatory" evidence="2">
    <location>
        <begin position="3"/>
        <end position="116"/>
    </location>
</feature>
<dbReference type="Pfam" id="PF00072">
    <property type="entry name" value="Response_reg"/>
    <property type="match status" value="1"/>
</dbReference>
<dbReference type="SMART" id="SM00850">
    <property type="entry name" value="LytTR"/>
    <property type="match status" value="1"/>
</dbReference>
<evidence type="ECO:0000313" key="4">
    <source>
        <dbReference type="EMBL" id="QHT71703.1"/>
    </source>
</evidence>
<dbReference type="InterPro" id="IPR001789">
    <property type="entry name" value="Sig_transdc_resp-reg_receiver"/>
</dbReference>
<dbReference type="PROSITE" id="PS50930">
    <property type="entry name" value="HTH_LYTTR"/>
    <property type="match status" value="1"/>
</dbReference>
<dbReference type="KEGG" id="rhoz:GXP67_36080"/>
<evidence type="ECO:0000313" key="5">
    <source>
        <dbReference type="Proteomes" id="UP000480178"/>
    </source>
</evidence>
<dbReference type="GO" id="GO:0003677">
    <property type="term" value="F:DNA binding"/>
    <property type="evidence" value="ECO:0007669"/>
    <property type="project" value="InterPro"/>
</dbReference>
<reference evidence="4 5" key="1">
    <citation type="submission" date="2020-01" db="EMBL/GenBank/DDBJ databases">
        <authorList>
            <person name="Kim M.K."/>
        </authorList>
    </citation>
    <scope>NUCLEOTIDE SEQUENCE [LARGE SCALE GENOMIC DNA]</scope>
    <source>
        <strain evidence="4 5">172606-1</strain>
    </source>
</reference>
<dbReference type="SMART" id="SM00448">
    <property type="entry name" value="REC"/>
    <property type="match status" value="1"/>
</dbReference>
<name>A0A6C0GVW2_9BACT</name>
<evidence type="ECO:0000256" key="1">
    <source>
        <dbReference type="PROSITE-ProRule" id="PRU00169"/>
    </source>
</evidence>
<dbReference type="InterPro" id="IPR011006">
    <property type="entry name" value="CheY-like_superfamily"/>
</dbReference>
<dbReference type="AlphaFoldDB" id="A0A6C0GVW2"/>
<keyword evidence="5" id="KW-1185">Reference proteome</keyword>
<dbReference type="InterPro" id="IPR046947">
    <property type="entry name" value="LytR-like"/>
</dbReference>
<dbReference type="InterPro" id="IPR007492">
    <property type="entry name" value="LytTR_DNA-bd_dom"/>
</dbReference>
<feature type="domain" description="HTH LytTR-type" evidence="3">
    <location>
        <begin position="143"/>
        <end position="245"/>
    </location>
</feature>
<sequence>MIKSIIIDDEDHCRATLFMQLTRYCPEVTVVAECGSAAEGLKAIVAHSPDLVFLDVEMPHMNGFEMLEQLPAIFFEIIFTTGYDAYAIKAIRFSALDYLLKPIDKDDLRKSIAKISREKENLMAQQLTILFQKLKNQLLLQKIALPTFQGFEVVPLDTIIRCEADNNYTNVFLKNNKKLLVSRTLKEIDELLEGQPFLRIHQSHIVNLNEIVRYIRGEGGYVVMSDESSVSVSRSRKEELFKIFS</sequence>
<dbReference type="RefSeq" id="WP_162447633.1">
    <property type="nucleotide sequence ID" value="NZ_CP048222.1"/>
</dbReference>
<dbReference type="EMBL" id="CP048222">
    <property type="protein sequence ID" value="QHT71703.1"/>
    <property type="molecule type" value="Genomic_DNA"/>
</dbReference>
<dbReference type="PANTHER" id="PTHR37299">
    <property type="entry name" value="TRANSCRIPTIONAL REGULATOR-RELATED"/>
    <property type="match status" value="1"/>
</dbReference>
<evidence type="ECO:0000259" key="2">
    <source>
        <dbReference type="PROSITE" id="PS50110"/>
    </source>
</evidence>
<dbReference type="Gene3D" id="2.40.50.1020">
    <property type="entry name" value="LytTr DNA-binding domain"/>
    <property type="match status" value="1"/>
</dbReference>
<gene>
    <name evidence="4" type="ORF">GXP67_36080</name>
</gene>
<accession>A0A6C0GVW2</accession>
<dbReference type="PROSITE" id="PS50110">
    <property type="entry name" value="RESPONSE_REGULATORY"/>
    <property type="match status" value="1"/>
</dbReference>
<dbReference type="Pfam" id="PF04397">
    <property type="entry name" value="LytTR"/>
    <property type="match status" value="1"/>
</dbReference>
<keyword evidence="1" id="KW-0597">Phosphoprotein</keyword>
<dbReference type="Proteomes" id="UP000480178">
    <property type="component" value="Chromosome"/>
</dbReference>
<dbReference type="GO" id="GO:0000156">
    <property type="term" value="F:phosphorelay response regulator activity"/>
    <property type="evidence" value="ECO:0007669"/>
    <property type="project" value="InterPro"/>
</dbReference>
<organism evidence="4 5">
    <name type="scientific">Rhodocytophaga rosea</name>
    <dbReference type="NCBI Taxonomy" id="2704465"/>
    <lineage>
        <taxon>Bacteria</taxon>
        <taxon>Pseudomonadati</taxon>
        <taxon>Bacteroidota</taxon>
        <taxon>Cytophagia</taxon>
        <taxon>Cytophagales</taxon>
        <taxon>Rhodocytophagaceae</taxon>
        <taxon>Rhodocytophaga</taxon>
    </lineage>
</organism>
<dbReference type="SUPFAM" id="SSF52172">
    <property type="entry name" value="CheY-like"/>
    <property type="match status" value="1"/>
</dbReference>
<evidence type="ECO:0000259" key="3">
    <source>
        <dbReference type="PROSITE" id="PS50930"/>
    </source>
</evidence>
<dbReference type="PANTHER" id="PTHR37299:SF1">
    <property type="entry name" value="STAGE 0 SPORULATION PROTEIN A HOMOLOG"/>
    <property type="match status" value="1"/>
</dbReference>
<proteinExistence type="predicted"/>